<feature type="chain" id="PRO_5042907621" evidence="1">
    <location>
        <begin position="19"/>
        <end position="148"/>
    </location>
</feature>
<reference evidence="2 3" key="1">
    <citation type="submission" date="2022-12" db="EMBL/GenBank/DDBJ databases">
        <title>Genomic features and morphological characterization of a novel Knufia sp. strain isolated from spacecraft assembly facility.</title>
        <authorList>
            <person name="Teixeira M."/>
            <person name="Chander A.M."/>
            <person name="Stajich J.E."/>
            <person name="Venkateswaran K."/>
        </authorList>
    </citation>
    <scope>NUCLEOTIDE SEQUENCE [LARGE SCALE GENOMIC DNA]</scope>
    <source>
        <strain evidence="2 3">FJI-L2-BK-P2</strain>
    </source>
</reference>
<evidence type="ECO:0000313" key="3">
    <source>
        <dbReference type="Proteomes" id="UP001316803"/>
    </source>
</evidence>
<keyword evidence="1" id="KW-0732">Signal</keyword>
<protein>
    <submittedName>
        <fullName evidence="2">Uncharacterized protein</fullName>
    </submittedName>
</protein>
<accession>A0AAN8I526</accession>
<dbReference type="Proteomes" id="UP001316803">
    <property type="component" value="Unassembled WGS sequence"/>
</dbReference>
<evidence type="ECO:0000313" key="2">
    <source>
        <dbReference type="EMBL" id="KAK5949836.1"/>
    </source>
</evidence>
<comment type="caution">
    <text evidence="2">The sequence shown here is derived from an EMBL/GenBank/DDBJ whole genome shotgun (WGS) entry which is preliminary data.</text>
</comment>
<dbReference type="EMBL" id="JAKLMC020000032">
    <property type="protein sequence ID" value="KAK5949836.1"/>
    <property type="molecule type" value="Genomic_DNA"/>
</dbReference>
<gene>
    <name evidence="2" type="ORF">OHC33_009225</name>
</gene>
<keyword evidence="3" id="KW-1185">Reference proteome</keyword>
<name>A0AAN8I526_9EURO</name>
<organism evidence="2 3">
    <name type="scientific">Knufia fluminis</name>
    <dbReference type="NCBI Taxonomy" id="191047"/>
    <lineage>
        <taxon>Eukaryota</taxon>
        <taxon>Fungi</taxon>
        <taxon>Dikarya</taxon>
        <taxon>Ascomycota</taxon>
        <taxon>Pezizomycotina</taxon>
        <taxon>Eurotiomycetes</taxon>
        <taxon>Chaetothyriomycetidae</taxon>
        <taxon>Chaetothyriales</taxon>
        <taxon>Trichomeriaceae</taxon>
        <taxon>Knufia</taxon>
    </lineage>
</organism>
<evidence type="ECO:0000256" key="1">
    <source>
        <dbReference type="SAM" id="SignalP"/>
    </source>
</evidence>
<sequence>MQLKSLLLLGASANLALGAALAPRDGGPEKLHFCTELDFGGTCYDEVVELDRCKPIPQTPSTGDKGSSFKFIDVQNPRANLCVLFDKDGCDTGEKGSAYRWVGINSERPYNMNEEAQGDTVFKAYRCQANNLGPMIEDLLGKITTARV</sequence>
<feature type="signal peptide" evidence="1">
    <location>
        <begin position="1"/>
        <end position="18"/>
    </location>
</feature>
<proteinExistence type="predicted"/>
<dbReference type="AlphaFoldDB" id="A0AAN8I526"/>